<evidence type="ECO:0000313" key="1">
    <source>
        <dbReference type="EMBL" id="ENY73718.1"/>
    </source>
</evidence>
<reference evidence="1 2" key="1">
    <citation type="journal article" date="2013" name="Genome Announc.">
        <title>Draft Genome Sequence of the Aeromonas diversa Type Strain.</title>
        <authorList>
            <person name="Farfan M."/>
            <person name="Spataro N."/>
            <person name="Sanglas A."/>
            <person name="Albarral V."/>
            <person name="Loren J.G."/>
            <person name="Bosch E."/>
            <person name="Fuste M.C."/>
        </authorList>
    </citation>
    <scope>NUCLEOTIDE SEQUENCE [LARGE SCALE GENOMIC DNA]</scope>
    <source>
        <strain evidence="1 2">2478-85</strain>
    </source>
</reference>
<organism evidence="1 2">
    <name type="scientific">Aeromonas diversa CDC 2478-85</name>
    <dbReference type="NCBI Taxonomy" id="1268237"/>
    <lineage>
        <taxon>Bacteria</taxon>
        <taxon>Pseudomonadati</taxon>
        <taxon>Pseudomonadota</taxon>
        <taxon>Gammaproteobacteria</taxon>
        <taxon>Aeromonadales</taxon>
        <taxon>Aeromonadaceae</taxon>
        <taxon>Aeromonas</taxon>
    </lineage>
</organism>
<accession>N9VQC0</accession>
<evidence type="ECO:0000313" key="2">
    <source>
        <dbReference type="Proteomes" id="UP000023775"/>
    </source>
</evidence>
<gene>
    <name evidence="1" type="ORF">G114_01649</name>
</gene>
<name>N9VQC0_9GAMM</name>
<dbReference type="Proteomes" id="UP000023775">
    <property type="component" value="Unassembled WGS sequence"/>
</dbReference>
<keyword evidence="2" id="KW-1185">Reference proteome</keyword>
<proteinExistence type="predicted"/>
<dbReference type="EMBL" id="APVG01000002">
    <property type="protein sequence ID" value="ENY73718.1"/>
    <property type="molecule type" value="Genomic_DNA"/>
</dbReference>
<dbReference type="eggNOG" id="ENOG502ZJI9">
    <property type="taxonomic scope" value="Bacteria"/>
</dbReference>
<dbReference type="AlphaFoldDB" id="N9VQC0"/>
<protein>
    <submittedName>
        <fullName evidence="1">Uncharacterized protein</fullName>
    </submittedName>
</protein>
<dbReference type="OrthoDB" id="7000044at2"/>
<sequence>MKNWIANTKLNALLDDDSHNLDYVQVRRVLIEYCEKHQETYPFEILDKPLAYLGQHKKSETNHEMAHAELSIAAAEYCFSLNEIAETLLELIDAEHLTLEQVKNIINHIFEAYSCNESPEEFIEREVAYLCEKLPFIITG</sequence>
<comment type="caution">
    <text evidence="1">The sequence shown here is derived from an EMBL/GenBank/DDBJ whole genome shotgun (WGS) entry which is preliminary data.</text>
</comment>
<dbReference type="RefSeq" id="WP_005346398.1">
    <property type="nucleotide sequence ID" value="NZ_APVG01000002.1"/>
</dbReference>